<comment type="caution">
    <text evidence="2">The sequence shown here is derived from an EMBL/GenBank/DDBJ whole genome shotgun (WGS) entry which is preliminary data.</text>
</comment>
<dbReference type="Pfam" id="PF14024">
    <property type="entry name" value="DUF4240"/>
    <property type="match status" value="1"/>
</dbReference>
<dbReference type="EMBL" id="JAAGLI010000805">
    <property type="protein sequence ID" value="NEA26677.1"/>
    <property type="molecule type" value="Genomic_DNA"/>
</dbReference>
<name>A0A6L9QMQ2_9ACTN</name>
<dbReference type="AlphaFoldDB" id="A0A6L9QMQ2"/>
<accession>A0A6L9QMQ2</accession>
<organism evidence="2 3">
    <name type="scientific">Actinomadura bangladeshensis</name>
    <dbReference type="NCBI Taxonomy" id="453573"/>
    <lineage>
        <taxon>Bacteria</taxon>
        <taxon>Bacillati</taxon>
        <taxon>Actinomycetota</taxon>
        <taxon>Actinomycetes</taxon>
        <taxon>Streptosporangiales</taxon>
        <taxon>Thermomonosporaceae</taxon>
        <taxon>Actinomadura</taxon>
    </lineage>
</organism>
<reference evidence="2 3" key="1">
    <citation type="submission" date="2020-01" db="EMBL/GenBank/DDBJ databases">
        <title>Insect and environment-associated Actinomycetes.</title>
        <authorList>
            <person name="Currrie C."/>
            <person name="Chevrette M."/>
            <person name="Carlson C."/>
            <person name="Stubbendieck R."/>
            <person name="Wendt-Pienkowski E."/>
        </authorList>
    </citation>
    <scope>NUCLEOTIDE SEQUENCE [LARGE SCALE GENOMIC DNA]</scope>
    <source>
        <strain evidence="2 3">SID10258</strain>
    </source>
</reference>
<feature type="domain" description="DUF4240" evidence="1">
    <location>
        <begin position="69"/>
        <end position="138"/>
    </location>
</feature>
<evidence type="ECO:0000313" key="3">
    <source>
        <dbReference type="Proteomes" id="UP000475532"/>
    </source>
</evidence>
<dbReference type="Proteomes" id="UP000475532">
    <property type="component" value="Unassembled WGS sequence"/>
</dbReference>
<evidence type="ECO:0000259" key="1">
    <source>
        <dbReference type="Pfam" id="PF14024"/>
    </source>
</evidence>
<sequence>MVGCPTSARGREAAVNEERFWDLIEAAWAPLGDEAGRARHALATRDPEVAGYELPAFTVVEKGLGAFVDNLRGLAHNLGSAELTDLDRVAERMLHDIDRSDVHAVTDGSDDGFLYARGFIVALGREFYTAVSADPRLAVEDAGCESVCYLFAHLHHERFGAFPDTGSGISRESCTNPAGWRS</sequence>
<gene>
    <name evidence="2" type="ORF">G3I70_29890</name>
</gene>
<evidence type="ECO:0000313" key="2">
    <source>
        <dbReference type="EMBL" id="NEA26677.1"/>
    </source>
</evidence>
<proteinExistence type="predicted"/>
<dbReference type="InterPro" id="IPR025334">
    <property type="entry name" value="DUF4240"/>
</dbReference>
<protein>
    <submittedName>
        <fullName evidence="2">DUF4240 domain-containing protein</fullName>
    </submittedName>
</protein>